<gene>
    <name evidence="2" type="ORF">SLS62_003759</name>
</gene>
<accession>A0AAN9UVR3</accession>
<name>A0AAN9UVR3_9PEZI</name>
<dbReference type="Proteomes" id="UP001320420">
    <property type="component" value="Unassembled WGS sequence"/>
</dbReference>
<evidence type="ECO:0000313" key="3">
    <source>
        <dbReference type="Proteomes" id="UP001320420"/>
    </source>
</evidence>
<feature type="region of interest" description="Disordered" evidence="1">
    <location>
        <begin position="53"/>
        <end position="78"/>
    </location>
</feature>
<sequence>MTSTLPNPLPIILCGKTEQIGRRVAEILRPEYEVIHFTLGIEAAAAEIKHVLAGRDPDTQSKNSVGTSDYSKPPRAVG</sequence>
<dbReference type="EMBL" id="JAKJXP020000022">
    <property type="protein sequence ID" value="KAK7754182.1"/>
    <property type="molecule type" value="Genomic_DNA"/>
</dbReference>
<comment type="caution">
    <text evidence="2">The sequence shown here is derived from an EMBL/GenBank/DDBJ whole genome shotgun (WGS) entry which is preliminary data.</text>
</comment>
<keyword evidence="3" id="KW-1185">Reference proteome</keyword>
<proteinExistence type="predicted"/>
<dbReference type="AlphaFoldDB" id="A0AAN9UVR3"/>
<organism evidence="2 3">
    <name type="scientific">Diatrype stigma</name>
    <dbReference type="NCBI Taxonomy" id="117547"/>
    <lineage>
        <taxon>Eukaryota</taxon>
        <taxon>Fungi</taxon>
        <taxon>Dikarya</taxon>
        <taxon>Ascomycota</taxon>
        <taxon>Pezizomycotina</taxon>
        <taxon>Sordariomycetes</taxon>
        <taxon>Xylariomycetidae</taxon>
        <taxon>Xylariales</taxon>
        <taxon>Diatrypaceae</taxon>
        <taxon>Diatrype</taxon>
    </lineage>
</organism>
<reference evidence="2 3" key="1">
    <citation type="submission" date="2024-02" db="EMBL/GenBank/DDBJ databases">
        <title>De novo assembly and annotation of 12 fungi associated with fruit tree decline syndrome in Ontario, Canada.</title>
        <authorList>
            <person name="Sulman M."/>
            <person name="Ellouze W."/>
            <person name="Ilyukhin E."/>
        </authorList>
    </citation>
    <scope>NUCLEOTIDE SEQUENCE [LARGE SCALE GENOMIC DNA]</scope>
    <source>
        <strain evidence="2 3">M11/M66-122</strain>
    </source>
</reference>
<evidence type="ECO:0000313" key="2">
    <source>
        <dbReference type="EMBL" id="KAK7754182.1"/>
    </source>
</evidence>
<protein>
    <submittedName>
        <fullName evidence="2">Uncharacterized protein</fullName>
    </submittedName>
</protein>
<evidence type="ECO:0000256" key="1">
    <source>
        <dbReference type="SAM" id="MobiDB-lite"/>
    </source>
</evidence>
<feature type="compositionally biased region" description="Polar residues" evidence="1">
    <location>
        <begin position="60"/>
        <end position="70"/>
    </location>
</feature>